<organism evidence="2 3">
    <name type="scientific">Bosea caraganae</name>
    <dbReference type="NCBI Taxonomy" id="2763117"/>
    <lineage>
        <taxon>Bacteria</taxon>
        <taxon>Pseudomonadati</taxon>
        <taxon>Pseudomonadota</taxon>
        <taxon>Alphaproteobacteria</taxon>
        <taxon>Hyphomicrobiales</taxon>
        <taxon>Boseaceae</taxon>
        <taxon>Bosea</taxon>
    </lineage>
</organism>
<accession>A0A370L3R9</accession>
<reference evidence="3" key="1">
    <citation type="submission" date="2018-07" db="EMBL/GenBank/DDBJ databases">
        <authorList>
            <person name="Safronova V.I."/>
            <person name="Chirak E.R."/>
            <person name="Sazanova A.L."/>
        </authorList>
    </citation>
    <scope>NUCLEOTIDE SEQUENCE [LARGE SCALE GENOMIC DNA]</scope>
    <source>
        <strain evidence="3">RCAM04685</strain>
    </source>
</reference>
<keyword evidence="3" id="KW-1185">Reference proteome</keyword>
<dbReference type="AlphaFoldDB" id="A0A370L3R9"/>
<dbReference type="Gene3D" id="2.40.10.220">
    <property type="entry name" value="predicted glycosyltransferase like domains"/>
    <property type="match status" value="1"/>
</dbReference>
<dbReference type="InterPro" id="IPR009875">
    <property type="entry name" value="PilZ_domain"/>
</dbReference>
<dbReference type="EMBL" id="QQTP01000009">
    <property type="protein sequence ID" value="RDJ23051.1"/>
    <property type="molecule type" value="Genomic_DNA"/>
</dbReference>
<gene>
    <name evidence="2" type="ORF">DWE98_18000</name>
</gene>
<proteinExistence type="predicted"/>
<dbReference type="Proteomes" id="UP000255207">
    <property type="component" value="Unassembled WGS sequence"/>
</dbReference>
<sequence>MTTERRKMPRQRTLLGGRIVFNQRRATLDCVVRNFSDAGALILLSDAVALPSAFDLEIDHKQRSYGARIRWRNGERIGLVFADQAATDAEIVPLDIARRLRMCEQNNAQLKARIAQLSQAG</sequence>
<name>A0A370L3R9_9HYPH</name>
<evidence type="ECO:0000259" key="1">
    <source>
        <dbReference type="Pfam" id="PF07238"/>
    </source>
</evidence>
<dbReference type="RefSeq" id="WP_114830661.1">
    <property type="nucleotide sequence ID" value="NZ_QQTO01000012.1"/>
</dbReference>
<evidence type="ECO:0000313" key="3">
    <source>
        <dbReference type="Proteomes" id="UP000255207"/>
    </source>
</evidence>
<dbReference type="Pfam" id="PF07238">
    <property type="entry name" value="PilZ"/>
    <property type="match status" value="1"/>
</dbReference>
<dbReference type="GO" id="GO:0035438">
    <property type="term" value="F:cyclic-di-GMP binding"/>
    <property type="evidence" value="ECO:0007669"/>
    <property type="project" value="InterPro"/>
</dbReference>
<dbReference type="OrthoDB" id="7210926at2"/>
<feature type="domain" description="PilZ" evidence="1">
    <location>
        <begin position="4"/>
        <end position="88"/>
    </location>
</feature>
<comment type="caution">
    <text evidence="2">The sequence shown here is derived from an EMBL/GenBank/DDBJ whole genome shotgun (WGS) entry which is preliminary data.</text>
</comment>
<dbReference type="SUPFAM" id="SSF141371">
    <property type="entry name" value="PilZ domain-like"/>
    <property type="match status" value="1"/>
</dbReference>
<protein>
    <submittedName>
        <fullName evidence="2">PilZ domain-containing protein</fullName>
    </submittedName>
</protein>
<evidence type="ECO:0000313" key="2">
    <source>
        <dbReference type="EMBL" id="RDJ23051.1"/>
    </source>
</evidence>